<evidence type="ECO:0000259" key="3">
    <source>
        <dbReference type="Pfam" id="PF23211"/>
    </source>
</evidence>
<keyword evidence="2" id="KW-0677">Repeat</keyword>
<dbReference type="InterPro" id="IPR050216">
    <property type="entry name" value="LRR_domain-containing"/>
</dbReference>
<dbReference type="SMART" id="SM00369">
    <property type="entry name" value="LRR_TYP"/>
    <property type="match status" value="2"/>
</dbReference>
<accession>A0A7G2CV10</accession>
<evidence type="ECO:0000256" key="2">
    <source>
        <dbReference type="ARBA" id="ARBA00022737"/>
    </source>
</evidence>
<evidence type="ECO:0000313" key="4">
    <source>
        <dbReference type="EMBL" id="CAD2222911.1"/>
    </source>
</evidence>
<dbReference type="PANTHER" id="PTHR48051:SF1">
    <property type="entry name" value="RAS SUPPRESSOR PROTEIN 1"/>
    <property type="match status" value="1"/>
</dbReference>
<dbReference type="Pfam" id="PF23211">
    <property type="entry name" value="LRR_LRWD1"/>
    <property type="match status" value="1"/>
</dbReference>
<dbReference type="InterPro" id="IPR032675">
    <property type="entry name" value="LRR_dom_sf"/>
</dbReference>
<dbReference type="AlphaFoldDB" id="A0A7G2CV10"/>
<dbReference type="InterPro" id="IPR056363">
    <property type="entry name" value="LRR_LRWD1_dom"/>
</dbReference>
<keyword evidence="1" id="KW-0433">Leucine-rich repeat</keyword>
<proteinExistence type="predicted"/>
<protein>
    <recommendedName>
        <fullName evidence="3">Leucine-rich repeat and WD repeat-containing protein 1 LRR domain-containing protein</fullName>
    </recommendedName>
</protein>
<dbReference type="Proteomes" id="UP000515908">
    <property type="component" value="Chromosome 29"/>
</dbReference>
<evidence type="ECO:0000313" key="5">
    <source>
        <dbReference type="Proteomes" id="UP000515908"/>
    </source>
</evidence>
<dbReference type="Gene3D" id="3.80.10.10">
    <property type="entry name" value="Ribonuclease Inhibitor"/>
    <property type="match status" value="1"/>
</dbReference>
<evidence type="ECO:0000256" key="1">
    <source>
        <dbReference type="ARBA" id="ARBA00022614"/>
    </source>
</evidence>
<dbReference type="InterPro" id="IPR003591">
    <property type="entry name" value="Leu-rich_rpt_typical-subtyp"/>
</dbReference>
<sequence>MNYQTNMKTIPEIIRLTKHYLEELYLDNNYNLEETGEHLGHLTKLTVVDLRYDRLYHLHPSVGKLVALQTLLLSNNQLFYLPVELRHLKQLRTLRLDSNRLSILPSCLLFLPHLHELELENNPLYTEEFLKNKTSQFVLGDLRKKYKEHHPDSSEELWSAVDCDSCCLRTTRHTCMVRFHPILQYTKVPFLHFVCSEECKRNLRAKLNEYDEQHHK</sequence>
<dbReference type="OrthoDB" id="1394818at2759"/>
<dbReference type="SUPFAM" id="SSF52058">
    <property type="entry name" value="L domain-like"/>
    <property type="match status" value="1"/>
</dbReference>
<keyword evidence="5" id="KW-1185">Reference proteome</keyword>
<dbReference type="PANTHER" id="PTHR48051">
    <property type="match status" value="1"/>
</dbReference>
<feature type="domain" description="Leucine-rich repeat and WD repeat-containing protein 1 LRR" evidence="3">
    <location>
        <begin position="39"/>
        <end position="145"/>
    </location>
</feature>
<reference evidence="4 5" key="1">
    <citation type="submission" date="2020-08" db="EMBL/GenBank/DDBJ databases">
        <authorList>
            <person name="Newling K."/>
            <person name="Davey J."/>
            <person name="Forrester S."/>
        </authorList>
    </citation>
    <scope>NUCLEOTIDE SEQUENCE [LARGE SCALE GENOMIC DNA]</scope>
    <source>
        <strain evidence="5">Crithidia deanei Carvalho (ATCC PRA-265)</strain>
    </source>
</reference>
<organism evidence="4 5">
    <name type="scientific">Angomonas deanei</name>
    <dbReference type="NCBI Taxonomy" id="59799"/>
    <lineage>
        <taxon>Eukaryota</taxon>
        <taxon>Discoba</taxon>
        <taxon>Euglenozoa</taxon>
        <taxon>Kinetoplastea</taxon>
        <taxon>Metakinetoplastina</taxon>
        <taxon>Trypanosomatida</taxon>
        <taxon>Trypanosomatidae</taxon>
        <taxon>Strigomonadinae</taxon>
        <taxon>Angomonas</taxon>
    </lineage>
</organism>
<dbReference type="EMBL" id="LR877173">
    <property type="protein sequence ID" value="CAD2222911.1"/>
    <property type="molecule type" value="Genomic_DNA"/>
</dbReference>
<dbReference type="GO" id="GO:0005737">
    <property type="term" value="C:cytoplasm"/>
    <property type="evidence" value="ECO:0007669"/>
    <property type="project" value="TreeGrafter"/>
</dbReference>
<dbReference type="VEuPathDB" id="TriTrypDB:ADEAN_001046700"/>
<name>A0A7G2CV10_9TRYP</name>
<gene>
    <name evidence="4" type="ORF">ADEAN_001046700</name>
</gene>